<evidence type="ECO:0000313" key="7">
    <source>
        <dbReference type="EMBL" id="KAK9094830.1"/>
    </source>
</evidence>
<dbReference type="Gene3D" id="2.160.20.10">
    <property type="entry name" value="Single-stranded right-handed beta-helix, Pectin lyase-like"/>
    <property type="match status" value="1"/>
</dbReference>
<dbReference type="InterPro" id="IPR024535">
    <property type="entry name" value="RHGA/B-epi-like_pectate_lyase"/>
</dbReference>
<dbReference type="InterPro" id="IPR051801">
    <property type="entry name" value="GH28_Enzymes"/>
</dbReference>
<dbReference type="AlphaFoldDB" id="A0AAP0HT72"/>
<evidence type="ECO:0000259" key="6">
    <source>
        <dbReference type="Pfam" id="PF12708"/>
    </source>
</evidence>
<protein>
    <recommendedName>
        <fullName evidence="6">Rhamnogalacturonase A/B/Epimerase-like pectate lyase domain-containing protein</fullName>
    </recommendedName>
</protein>
<keyword evidence="3 4" id="KW-0326">Glycosidase</keyword>
<dbReference type="Pfam" id="PF00295">
    <property type="entry name" value="Glyco_hydro_28"/>
    <property type="match status" value="1"/>
</dbReference>
<evidence type="ECO:0000256" key="2">
    <source>
        <dbReference type="ARBA" id="ARBA00022801"/>
    </source>
</evidence>
<feature type="signal peptide" evidence="5">
    <location>
        <begin position="1"/>
        <end position="23"/>
    </location>
</feature>
<dbReference type="InterPro" id="IPR000743">
    <property type="entry name" value="Glyco_hydro_28"/>
</dbReference>
<comment type="caution">
    <text evidence="7">The sequence shown here is derived from an EMBL/GenBank/DDBJ whole genome shotgun (WGS) entry which is preliminary data.</text>
</comment>
<accession>A0AAP0HT72</accession>
<name>A0AAP0HT72_9MAGN</name>
<dbReference type="SUPFAM" id="SSF51126">
    <property type="entry name" value="Pectin lyase-like"/>
    <property type="match status" value="1"/>
</dbReference>
<reference evidence="7 8" key="1">
    <citation type="submission" date="2024-01" db="EMBL/GenBank/DDBJ databases">
        <title>Genome assemblies of Stephania.</title>
        <authorList>
            <person name="Yang L."/>
        </authorList>
    </citation>
    <scope>NUCLEOTIDE SEQUENCE [LARGE SCALE GENOMIC DNA]</scope>
    <source>
        <strain evidence="7">JXDWG</strain>
        <tissue evidence="7">Leaf</tissue>
    </source>
</reference>
<evidence type="ECO:0000256" key="1">
    <source>
        <dbReference type="ARBA" id="ARBA00008834"/>
    </source>
</evidence>
<proteinExistence type="inferred from homology"/>
<evidence type="ECO:0000256" key="4">
    <source>
        <dbReference type="RuleBase" id="RU361169"/>
    </source>
</evidence>
<dbReference type="GO" id="GO:0004650">
    <property type="term" value="F:polygalacturonase activity"/>
    <property type="evidence" value="ECO:0007669"/>
    <property type="project" value="InterPro"/>
</dbReference>
<dbReference type="GO" id="GO:0005975">
    <property type="term" value="P:carbohydrate metabolic process"/>
    <property type="evidence" value="ECO:0007669"/>
    <property type="project" value="InterPro"/>
</dbReference>
<organism evidence="7 8">
    <name type="scientific">Stephania cephalantha</name>
    <dbReference type="NCBI Taxonomy" id="152367"/>
    <lineage>
        <taxon>Eukaryota</taxon>
        <taxon>Viridiplantae</taxon>
        <taxon>Streptophyta</taxon>
        <taxon>Embryophyta</taxon>
        <taxon>Tracheophyta</taxon>
        <taxon>Spermatophyta</taxon>
        <taxon>Magnoliopsida</taxon>
        <taxon>Ranunculales</taxon>
        <taxon>Menispermaceae</taxon>
        <taxon>Menispermoideae</taxon>
        <taxon>Cissampelideae</taxon>
        <taxon>Stephania</taxon>
    </lineage>
</organism>
<comment type="similarity">
    <text evidence="1 4">Belongs to the glycosyl hydrolase 28 family.</text>
</comment>
<dbReference type="InterPro" id="IPR012334">
    <property type="entry name" value="Pectin_lyas_fold"/>
</dbReference>
<dbReference type="InterPro" id="IPR011050">
    <property type="entry name" value="Pectin_lyase_fold/virulence"/>
</dbReference>
<sequence>MKGIMALVLVLLVMLSFGGSSECRKVRELENSLKYFAMSCRAHNASITDFGGVGDGKTSNTKAFQAAIDQLGKVAADGGALLFVPPGKWLTGSFNLTSHFTLFLHKDAVLLASQDENDYPLIEPLPSYGRGRDGKGEDAFKGRYSSLIFGTNLTDVIIIGQNGTINGQGASWWQKFKQGELKYTRPYLIEILHSDHVQISDLTLLDSPSWHVHPVYCSNVIIKGLTIIAPTDPISPNTDGINPGLFNSEVLA</sequence>
<gene>
    <name evidence="7" type="ORF">Scep_026299</name>
</gene>
<keyword evidence="5" id="KW-0732">Signal</keyword>
<evidence type="ECO:0000313" key="8">
    <source>
        <dbReference type="Proteomes" id="UP001419268"/>
    </source>
</evidence>
<dbReference type="Proteomes" id="UP001419268">
    <property type="component" value="Unassembled WGS sequence"/>
</dbReference>
<dbReference type="PANTHER" id="PTHR31339:SF71">
    <property type="entry name" value="PECTIN LYASE-LIKE SUPERFAMILY PROTEIN"/>
    <property type="match status" value="1"/>
</dbReference>
<keyword evidence="2 4" id="KW-0378">Hydrolase</keyword>
<feature type="domain" description="Rhamnogalacturonase A/B/Epimerase-like pectate lyase" evidence="6">
    <location>
        <begin position="46"/>
        <end position="91"/>
    </location>
</feature>
<dbReference type="PANTHER" id="PTHR31339">
    <property type="entry name" value="PECTIN LYASE-RELATED"/>
    <property type="match status" value="1"/>
</dbReference>
<evidence type="ECO:0000256" key="3">
    <source>
        <dbReference type="ARBA" id="ARBA00023295"/>
    </source>
</evidence>
<evidence type="ECO:0000256" key="5">
    <source>
        <dbReference type="SAM" id="SignalP"/>
    </source>
</evidence>
<dbReference type="Pfam" id="PF12708">
    <property type="entry name" value="Pect-lyase_RHGA_epim"/>
    <property type="match status" value="1"/>
</dbReference>
<dbReference type="EMBL" id="JBBNAG010000011">
    <property type="protein sequence ID" value="KAK9094830.1"/>
    <property type="molecule type" value="Genomic_DNA"/>
</dbReference>
<feature type="chain" id="PRO_5042848533" description="Rhamnogalacturonase A/B/Epimerase-like pectate lyase domain-containing protein" evidence="5">
    <location>
        <begin position="24"/>
        <end position="252"/>
    </location>
</feature>
<keyword evidence="8" id="KW-1185">Reference proteome</keyword>